<feature type="compositionally biased region" description="Basic and acidic residues" evidence="7">
    <location>
        <begin position="558"/>
        <end position="576"/>
    </location>
</feature>
<keyword evidence="11" id="KW-1185">Reference proteome</keyword>
<dbReference type="EMBL" id="MU004237">
    <property type="protein sequence ID" value="KAF2667525.1"/>
    <property type="molecule type" value="Genomic_DNA"/>
</dbReference>
<feature type="compositionally biased region" description="Basic and acidic residues" evidence="7">
    <location>
        <begin position="593"/>
        <end position="607"/>
    </location>
</feature>
<dbReference type="InterPro" id="IPR036517">
    <property type="entry name" value="FF_domain_sf"/>
</dbReference>
<evidence type="ECO:0000313" key="11">
    <source>
        <dbReference type="Proteomes" id="UP000799302"/>
    </source>
</evidence>
<dbReference type="FunFam" id="1.10.10.440:FF:000013">
    <property type="entry name" value="pre-mRNA-processing protein 40A isoform X1"/>
    <property type="match status" value="1"/>
</dbReference>
<keyword evidence="6" id="KW-0175">Coiled coil</keyword>
<dbReference type="GO" id="GO:0045292">
    <property type="term" value="P:mRNA cis splicing, via spliceosome"/>
    <property type="evidence" value="ECO:0007669"/>
    <property type="project" value="InterPro"/>
</dbReference>
<evidence type="ECO:0000256" key="6">
    <source>
        <dbReference type="SAM" id="Coils"/>
    </source>
</evidence>
<sequence>MNGLPAQPGLWQEAHAADGRVYYYNTQTKATSWSKPADMLSPAERALAESPWKEYSANGRKYWHNAETKQTTWEMPDVLKNAQPQTPAQSHTPVQPIPARPAAPSFVAGGQYQVDSYRPHDRDDHGYDRQHNDRPYEGVRNTAMPTQTDNDHSPEEAESIFHKLLRRTGVQPDWSWEQAMKATVRDSQYRSIKDPKDRKAAFEKYIADVRAQEKGREKERQVKLRENFFQMLRSHPDEIKHYTRWKSARSIIEGETTFRAARSDDEAQALFNEFRTELLKAHNEGESDKRKSALDQLVHLLQSLDLEPYTRWTEAHKALQQNDRFRGDETFKSLNKIDVLKAFENHIKALERNFNDKRQKSKALKARQERQNRDKYMELLKDLRSAGKIKAGSKWTDIHDLIEDDPRYVAMLGQAGSTPLDLFWDVVEEEDRGLRSKRNNALDVLEDKRYELTQKTSFEDFLAVMQTDRRTATIDQDSMRQIFDRLREKVVRRSDEDRHSQRRAIDALRSKIKHLEPPVAAFDSWDSVRTRIEKSDEFRALDTDDLRRQAFDKHIRRLKERDAETTSDRQRSSRRDKDRRHRSRSPAEVDAYQADRLRAQADRERRGGRGSFGVTPPPARRRDDDRYEPARDRGDRYDGRESRRSTGHYDRERREREAERERTYLSRADPRDAGSSELDYGESKPTSTRRRRESEGEGRETKRVRSGGAGSSREHTFSPTASRRSRTPAKSKETDVAYKSGSEEGEIEEE</sequence>
<dbReference type="Pfam" id="PF01846">
    <property type="entry name" value="FF"/>
    <property type="match status" value="3"/>
</dbReference>
<dbReference type="PROSITE" id="PS01159">
    <property type="entry name" value="WW_DOMAIN_1"/>
    <property type="match status" value="2"/>
</dbReference>
<feature type="domain" description="FF" evidence="9">
    <location>
        <begin position="368"/>
        <end position="429"/>
    </location>
</feature>
<dbReference type="PANTHER" id="PTHR11864:SF0">
    <property type="entry name" value="PRP40 PRE-MRNA PROCESSING FACTOR 40 HOMOLOG A (YEAST)"/>
    <property type="match status" value="1"/>
</dbReference>
<evidence type="ECO:0000256" key="3">
    <source>
        <dbReference type="ARBA" id="ARBA00022737"/>
    </source>
</evidence>
<evidence type="ECO:0000313" key="10">
    <source>
        <dbReference type="EMBL" id="KAF2667525.1"/>
    </source>
</evidence>
<evidence type="ECO:0000256" key="5">
    <source>
        <dbReference type="ARBA" id="ARBA00023242"/>
    </source>
</evidence>
<dbReference type="Pfam" id="PF25432">
    <property type="entry name" value="FF_PRPF40A"/>
    <property type="match status" value="1"/>
</dbReference>
<dbReference type="GO" id="GO:0071004">
    <property type="term" value="C:U2-type prespliceosome"/>
    <property type="evidence" value="ECO:0007669"/>
    <property type="project" value="TreeGrafter"/>
</dbReference>
<feature type="domain" description="FF" evidence="9">
    <location>
        <begin position="154"/>
        <end position="208"/>
    </location>
</feature>
<feature type="coiled-coil region" evidence="6">
    <location>
        <begin position="340"/>
        <end position="386"/>
    </location>
</feature>
<dbReference type="InterPro" id="IPR001202">
    <property type="entry name" value="WW_dom"/>
</dbReference>
<keyword evidence="2" id="KW-0507">mRNA processing</keyword>
<feature type="compositionally biased region" description="Basic and acidic residues" evidence="7">
    <location>
        <begin position="620"/>
        <end position="674"/>
    </location>
</feature>
<dbReference type="InterPro" id="IPR002713">
    <property type="entry name" value="FF_domain"/>
</dbReference>
<proteinExistence type="predicted"/>
<evidence type="ECO:0000259" key="8">
    <source>
        <dbReference type="PROSITE" id="PS50020"/>
    </source>
</evidence>
<dbReference type="SMART" id="SM00441">
    <property type="entry name" value="FF"/>
    <property type="match status" value="5"/>
</dbReference>
<dbReference type="Gene3D" id="2.20.70.10">
    <property type="match status" value="2"/>
</dbReference>
<dbReference type="GO" id="GO:0005685">
    <property type="term" value="C:U1 snRNP"/>
    <property type="evidence" value="ECO:0007669"/>
    <property type="project" value="TreeGrafter"/>
</dbReference>
<name>A0A6A6U5H0_9PEZI</name>
<dbReference type="SMART" id="SM00456">
    <property type="entry name" value="WW"/>
    <property type="match status" value="2"/>
</dbReference>
<evidence type="ECO:0000256" key="4">
    <source>
        <dbReference type="ARBA" id="ARBA00023187"/>
    </source>
</evidence>
<organism evidence="10 11">
    <name type="scientific">Microthyrium microscopicum</name>
    <dbReference type="NCBI Taxonomy" id="703497"/>
    <lineage>
        <taxon>Eukaryota</taxon>
        <taxon>Fungi</taxon>
        <taxon>Dikarya</taxon>
        <taxon>Ascomycota</taxon>
        <taxon>Pezizomycotina</taxon>
        <taxon>Dothideomycetes</taxon>
        <taxon>Dothideomycetes incertae sedis</taxon>
        <taxon>Microthyriales</taxon>
        <taxon>Microthyriaceae</taxon>
        <taxon>Microthyrium</taxon>
    </lineage>
</organism>
<dbReference type="AlphaFoldDB" id="A0A6A6U5H0"/>
<reference evidence="10" key="1">
    <citation type="journal article" date="2020" name="Stud. Mycol.">
        <title>101 Dothideomycetes genomes: a test case for predicting lifestyles and emergence of pathogens.</title>
        <authorList>
            <person name="Haridas S."/>
            <person name="Albert R."/>
            <person name="Binder M."/>
            <person name="Bloem J."/>
            <person name="Labutti K."/>
            <person name="Salamov A."/>
            <person name="Andreopoulos B."/>
            <person name="Baker S."/>
            <person name="Barry K."/>
            <person name="Bills G."/>
            <person name="Bluhm B."/>
            <person name="Cannon C."/>
            <person name="Castanera R."/>
            <person name="Culley D."/>
            <person name="Daum C."/>
            <person name="Ezra D."/>
            <person name="Gonzalez J."/>
            <person name="Henrissat B."/>
            <person name="Kuo A."/>
            <person name="Liang C."/>
            <person name="Lipzen A."/>
            <person name="Lutzoni F."/>
            <person name="Magnuson J."/>
            <person name="Mondo S."/>
            <person name="Nolan M."/>
            <person name="Ohm R."/>
            <person name="Pangilinan J."/>
            <person name="Park H.-J."/>
            <person name="Ramirez L."/>
            <person name="Alfaro M."/>
            <person name="Sun H."/>
            <person name="Tritt A."/>
            <person name="Yoshinaga Y."/>
            <person name="Zwiers L.-H."/>
            <person name="Turgeon B."/>
            <person name="Goodwin S."/>
            <person name="Spatafora J."/>
            <person name="Crous P."/>
            <person name="Grigoriev I."/>
        </authorList>
    </citation>
    <scope>NUCLEOTIDE SEQUENCE</scope>
    <source>
        <strain evidence="10">CBS 115976</strain>
    </source>
</reference>
<feature type="compositionally biased region" description="Polar residues" evidence="7">
    <location>
        <begin position="83"/>
        <end position="93"/>
    </location>
</feature>
<dbReference type="GO" id="GO:0003723">
    <property type="term" value="F:RNA binding"/>
    <property type="evidence" value="ECO:0007669"/>
    <property type="project" value="TreeGrafter"/>
</dbReference>
<dbReference type="PROSITE" id="PS50020">
    <property type="entry name" value="WW_DOMAIN_2"/>
    <property type="match status" value="2"/>
</dbReference>
<feature type="compositionally biased region" description="Basic and acidic residues" evidence="7">
    <location>
        <begin position="117"/>
        <end position="137"/>
    </location>
</feature>
<evidence type="ECO:0000259" key="9">
    <source>
        <dbReference type="PROSITE" id="PS51676"/>
    </source>
</evidence>
<dbReference type="Proteomes" id="UP000799302">
    <property type="component" value="Unassembled WGS sequence"/>
</dbReference>
<dbReference type="SUPFAM" id="SSF81698">
    <property type="entry name" value="FF domain"/>
    <property type="match status" value="5"/>
</dbReference>
<evidence type="ECO:0008006" key="12">
    <source>
        <dbReference type="Google" id="ProtNLM"/>
    </source>
</evidence>
<protein>
    <recommendedName>
        <fullName evidence="12">Formin binding protein-like protein</fullName>
    </recommendedName>
</protein>
<dbReference type="InterPro" id="IPR039726">
    <property type="entry name" value="Prp40-like"/>
</dbReference>
<feature type="region of interest" description="Disordered" evidence="7">
    <location>
        <begin position="558"/>
        <end position="750"/>
    </location>
</feature>
<dbReference type="InterPro" id="IPR036020">
    <property type="entry name" value="WW_dom_sf"/>
</dbReference>
<comment type="subcellular location">
    <subcellularLocation>
        <location evidence="1">Nucleus</location>
    </subcellularLocation>
</comment>
<dbReference type="FunFam" id="1.10.10.440:FF:000027">
    <property type="entry name" value="Formin binding protein (FNB3)"/>
    <property type="match status" value="1"/>
</dbReference>
<dbReference type="PROSITE" id="PS51676">
    <property type="entry name" value="FF"/>
    <property type="match status" value="2"/>
</dbReference>
<dbReference type="Gene3D" id="1.10.10.440">
    <property type="entry name" value="FF domain"/>
    <property type="match status" value="5"/>
</dbReference>
<feature type="region of interest" description="Disordered" evidence="7">
    <location>
        <begin position="83"/>
        <end position="154"/>
    </location>
</feature>
<dbReference type="PANTHER" id="PTHR11864">
    <property type="entry name" value="PRE-MRNA-PROCESSING PROTEIN PRP40"/>
    <property type="match status" value="1"/>
</dbReference>
<evidence type="ECO:0000256" key="1">
    <source>
        <dbReference type="ARBA" id="ARBA00004123"/>
    </source>
</evidence>
<feature type="domain" description="WW" evidence="8">
    <location>
        <begin position="46"/>
        <end position="78"/>
    </location>
</feature>
<feature type="domain" description="WW" evidence="8">
    <location>
        <begin position="5"/>
        <end position="38"/>
    </location>
</feature>
<gene>
    <name evidence="10" type="ORF">BT63DRAFT_389325</name>
</gene>
<accession>A0A6A6U5H0</accession>
<keyword evidence="5" id="KW-0539">Nucleus</keyword>
<evidence type="ECO:0000256" key="7">
    <source>
        <dbReference type="SAM" id="MobiDB-lite"/>
    </source>
</evidence>
<keyword evidence="3" id="KW-0677">Repeat</keyword>
<dbReference type="Pfam" id="PF00397">
    <property type="entry name" value="WW"/>
    <property type="match status" value="2"/>
</dbReference>
<keyword evidence="4" id="KW-0508">mRNA splicing</keyword>
<dbReference type="SUPFAM" id="SSF51045">
    <property type="entry name" value="WW domain"/>
    <property type="match status" value="2"/>
</dbReference>
<evidence type="ECO:0000256" key="2">
    <source>
        <dbReference type="ARBA" id="ARBA00022664"/>
    </source>
</evidence>
<feature type="compositionally biased region" description="Basic and acidic residues" evidence="7">
    <location>
        <begin position="692"/>
        <end position="703"/>
    </location>
</feature>
<dbReference type="OrthoDB" id="187617at2759"/>
<dbReference type="CDD" id="cd00201">
    <property type="entry name" value="WW"/>
    <property type="match status" value="2"/>
</dbReference>